<dbReference type="SUPFAM" id="SSF47413">
    <property type="entry name" value="lambda repressor-like DNA-binding domains"/>
    <property type="match status" value="1"/>
</dbReference>
<evidence type="ECO:0000256" key="1">
    <source>
        <dbReference type="ARBA" id="ARBA00009802"/>
    </source>
</evidence>
<comment type="function">
    <text evidence="5">Transcriptional coactivator that stimulates GCN4-dependent transcriptional activity by bridging the DNA-binding region of GCN4 and TBP (SPT15), thereby recruiting TBP to GCN4-bound promoters. Involved in induction of the ribosome quality control (RQC) pathway; a pathway that degrades nascent peptide chains during problematic translation. Required to prevent stalled ribosomes from frameshifting.</text>
</comment>
<dbReference type="Pfam" id="PF01381">
    <property type="entry name" value="HTH_3"/>
    <property type="match status" value="1"/>
</dbReference>
<reference evidence="8" key="1">
    <citation type="submission" date="2022-07" db="EMBL/GenBank/DDBJ databases">
        <title>Phylogenomic reconstructions and comparative analyses of Kickxellomycotina fungi.</title>
        <authorList>
            <person name="Reynolds N.K."/>
            <person name="Stajich J.E."/>
            <person name="Barry K."/>
            <person name="Grigoriev I.V."/>
            <person name="Crous P."/>
            <person name="Smith M.E."/>
        </authorList>
    </citation>
    <scope>NUCLEOTIDE SEQUENCE</scope>
    <source>
        <strain evidence="8">NBRC 100468</strain>
    </source>
</reference>
<evidence type="ECO:0000313" key="9">
    <source>
        <dbReference type="Proteomes" id="UP001150538"/>
    </source>
</evidence>
<dbReference type="CDD" id="cd00093">
    <property type="entry name" value="HTH_XRE"/>
    <property type="match status" value="1"/>
</dbReference>
<dbReference type="PROSITE" id="PS50943">
    <property type="entry name" value="HTH_CROC1"/>
    <property type="match status" value="1"/>
</dbReference>
<dbReference type="FunFam" id="1.10.260.40:FF:000018">
    <property type="entry name" value="Multiprotein bridging factor 1"/>
    <property type="match status" value="1"/>
</dbReference>
<dbReference type="Pfam" id="PF08523">
    <property type="entry name" value="MBF1"/>
    <property type="match status" value="1"/>
</dbReference>
<dbReference type="PANTHER" id="PTHR10245">
    <property type="entry name" value="ENDOTHELIAL DIFFERENTIATION-RELATED FACTOR 1 MULTIPROTEIN BRIDGING FACTOR 1"/>
    <property type="match status" value="1"/>
</dbReference>
<evidence type="ECO:0000259" key="7">
    <source>
        <dbReference type="PROSITE" id="PS50943"/>
    </source>
</evidence>
<evidence type="ECO:0000256" key="2">
    <source>
        <dbReference type="ARBA" id="ARBA00023015"/>
    </source>
</evidence>
<name>A0A9W7ZYR2_9FUNG</name>
<evidence type="ECO:0000256" key="6">
    <source>
        <dbReference type="SAM" id="MobiDB-lite"/>
    </source>
</evidence>
<dbReference type="InterPro" id="IPR010982">
    <property type="entry name" value="Lambda_DNA-bd_dom_sf"/>
</dbReference>
<comment type="similarity">
    <text evidence="1">Belongs to the MBF1 family.</text>
</comment>
<keyword evidence="3" id="KW-0238">DNA-binding</keyword>
<feature type="domain" description="HTH cro/C1-type" evidence="7">
    <location>
        <begin position="82"/>
        <end position="136"/>
    </location>
</feature>
<gene>
    <name evidence="8" type="primary">MBF1</name>
    <name evidence="8" type="ORF">H4219_003989</name>
</gene>
<evidence type="ECO:0000313" key="8">
    <source>
        <dbReference type="EMBL" id="KAJ1916057.1"/>
    </source>
</evidence>
<proteinExistence type="inferred from homology"/>
<organism evidence="8 9">
    <name type="scientific">Mycoemilia scoparia</name>
    <dbReference type="NCBI Taxonomy" id="417184"/>
    <lineage>
        <taxon>Eukaryota</taxon>
        <taxon>Fungi</taxon>
        <taxon>Fungi incertae sedis</taxon>
        <taxon>Zoopagomycota</taxon>
        <taxon>Kickxellomycotina</taxon>
        <taxon>Kickxellomycetes</taxon>
        <taxon>Kickxellales</taxon>
        <taxon>Kickxellaceae</taxon>
        <taxon>Mycoemilia</taxon>
    </lineage>
</organism>
<feature type="region of interest" description="Disordered" evidence="6">
    <location>
        <begin position="1"/>
        <end position="31"/>
    </location>
</feature>
<dbReference type="InterPro" id="IPR001387">
    <property type="entry name" value="Cro/C1-type_HTH"/>
</dbReference>
<accession>A0A9W7ZYR2</accession>
<keyword evidence="4" id="KW-0804">Transcription</keyword>
<dbReference type="SMART" id="SM00530">
    <property type="entry name" value="HTH_XRE"/>
    <property type="match status" value="1"/>
</dbReference>
<dbReference type="Proteomes" id="UP001150538">
    <property type="component" value="Unassembled WGS sequence"/>
</dbReference>
<keyword evidence="9" id="KW-1185">Reference proteome</keyword>
<evidence type="ECO:0000256" key="4">
    <source>
        <dbReference type="ARBA" id="ARBA00023163"/>
    </source>
</evidence>
<comment type="caution">
    <text evidence="8">The sequence shown here is derived from an EMBL/GenBank/DDBJ whole genome shotgun (WGS) entry which is preliminary data.</text>
</comment>
<dbReference type="InterPro" id="IPR013729">
    <property type="entry name" value="MBF1_N"/>
</dbReference>
<dbReference type="EMBL" id="JANBPU010000117">
    <property type="protein sequence ID" value="KAJ1916057.1"/>
    <property type="molecule type" value="Genomic_DNA"/>
</dbReference>
<dbReference type="PANTHER" id="PTHR10245:SF15">
    <property type="entry name" value="ENDOTHELIAL DIFFERENTIATION-RELATED FACTOR 1"/>
    <property type="match status" value="1"/>
</dbReference>
<sequence length="149" mass="16453">MSETNWDSVTVLRKAPARQKKVTGSEANDAMRMGFATTEKRSLVATNTSHHVNTDHQRIAKLDRENDIAAPKKVSLTTSKAIQQARQDKGMTQKDLAQKINEKPSVINEYEAGKAIPNQQTLGKLERALGVKLRGANVGEPLHKSKPKK</sequence>
<dbReference type="OrthoDB" id="10253401at2759"/>
<dbReference type="AlphaFoldDB" id="A0A9W7ZYR2"/>
<evidence type="ECO:0000256" key="5">
    <source>
        <dbReference type="ARBA" id="ARBA00035107"/>
    </source>
</evidence>
<evidence type="ECO:0000256" key="3">
    <source>
        <dbReference type="ARBA" id="ARBA00023125"/>
    </source>
</evidence>
<protein>
    <submittedName>
        <fullName evidence="8">Multiprotein-bridging factor 1</fullName>
    </submittedName>
</protein>
<dbReference type="GO" id="GO:0005634">
    <property type="term" value="C:nucleus"/>
    <property type="evidence" value="ECO:0007669"/>
    <property type="project" value="TreeGrafter"/>
</dbReference>
<dbReference type="Gene3D" id="1.10.260.40">
    <property type="entry name" value="lambda repressor-like DNA-binding domains"/>
    <property type="match status" value="1"/>
</dbReference>
<dbReference type="GO" id="GO:0003677">
    <property type="term" value="F:DNA binding"/>
    <property type="evidence" value="ECO:0007669"/>
    <property type="project" value="UniProtKB-KW"/>
</dbReference>
<keyword evidence="2" id="KW-0805">Transcription regulation</keyword>